<sequence>MSKEKAIELIKDSLLEIPDIDADRGYPALMRVKKNLNEMLKELEG</sequence>
<reference evidence="1" key="1">
    <citation type="journal article" date="2021" name="Proc. Natl. Acad. Sci. U.S.A.">
        <title>A Catalog of Tens of Thousands of Viruses from Human Metagenomes Reveals Hidden Associations with Chronic Diseases.</title>
        <authorList>
            <person name="Tisza M.J."/>
            <person name="Buck C.B."/>
        </authorList>
    </citation>
    <scope>NUCLEOTIDE SEQUENCE</scope>
    <source>
        <strain evidence="1">Ct5cR14</strain>
    </source>
</reference>
<protein>
    <submittedName>
        <fullName evidence="1">Uncharacterized protein</fullName>
    </submittedName>
</protein>
<dbReference type="EMBL" id="BK015486">
    <property type="protein sequence ID" value="DAE09331.1"/>
    <property type="molecule type" value="Genomic_DNA"/>
</dbReference>
<evidence type="ECO:0000313" key="1">
    <source>
        <dbReference type="EMBL" id="DAE09331.1"/>
    </source>
</evidence>
<organism evidence="1">
    <name type="scientific">Podoviridae sp. ct5cR14</name>
    <dbReference type="NCBI Taxonomy" id="2825220"/>
    <lineage>
        <taxon>Viruses</taxon>
        <taxon>Duplodnaviria</taxon>
        <taxon>Heunggongvirae</taxon>
        <taxon>Uroviricota</taxon>
        <taxon>Caudoviricetes</taxon>
    </lineage>
</organism>
<name>A0A8S5PS39_9CAUD</name>
<accession>A0A8S5PS39</accession>
<proteinExistence type="predicted"/>